<dbReference type="InterPro" id="IPR000757">
    <property type="entry name" value="Beta-glucanase-like"/>
</dbReference>
<proteinExistence type="inferred from homology"/>
<evidence type="ECO:0000313" key="5">
    <source>
        <dbReference type="Proteomes" id="UP001062263"/>
    </source>
</evidence>
<feature type="domain" description="GH16" evidence="3">
    <location>
        <begin position="18"/>
        <end position="290"/>
    </location>
</feature>
<evidence type="ECO:0000313" key="4">
    <source>
        <dbReference type="EMBL" id="BDL43275.1"/>
    </source>
</evidence>
<dbReference type="RefSeq" id="WP_215437705.1">
    <property type="nucleotide sequence ID" value="NZ_AP025943.1"/>
</dbReference>
<dbReference type="Gene3D" id="2.60.120.200">
    <property type="match status" value="1"/>
</dbReference>
<gene>
    <name evidence="4" type="ORF">Abiwalacus_08490</name>
</gene>
<dbReference type="EMBL" id="AP025943">
    <property type="protein sequence ID" value="BDL43275.1"/>
    <property type="molecule type" value="Genomic_DNA"/>
</dbReference>
<feature type="chain" id="PRO_5046691338" evidence="2">
    <location>
        <begin position="22"/>
        <end position="306"/>
    </location>
</feature>
<reference evidence="4" key="1">
    <citation type="submission" date="2022-06" db="EMBL/GenBank/DDBJ databases">
        <title>Akkermansia biwalacus sp. nov., an anaerobic mucin-degrading bacterium isolated from human intestine.</title>
        <authorList>
            <person name="Kobayashi Y."/>
            <person name="Inoue S."/>
            <person name="Kawahara T."/>
            <person name="Kohda N."/>
        </authorList>
    </citation>
    <scope>NUCLEOTIDE SEQUENCE</scope>
    <source>
        <strain evidence="4">WON2089</strain>
    </source>
</reference>
<dbReference type="CDD" id="cd08023">
    <property type="entry name" value="GH16_laminarinase_like"/>
    <property type="match status" value="1"/>
</dbReference>
<sequence>MMKKGLFAVLLAACLCTSGKGENVNPPKTLPGGWVYVWGDEFNGTKVNPKKWQPELGVVRNQGSQQTYTARPKNLRVKDGNLVLETHFEKFANINYKKSNAEWIKNTKFMPYTSGSVSTLKTKTFLFGRLEVRAKLPNKAKGIWPAIWLLGKNKWGWPTNGEIDMMENISQQPDVVYSTFHLSPDGVSKKDASRGGTVKINNLSDHFHIYVMEWDKDSIKLMVDDKLVKSIDLNTTNYANGAGNPFRTPFYLILNSAVGGNWCEKAPQDGTGYPVEFLIDYVRFYQTKEHMEQAKQFDPETGLPKK</sequence>
<name>A0ABM7ZF78_9BACT</name>
<comment type="similarity">
    <text evidence="1">Belongs to the glycosyl hydrolase 16 family.</text>
</comment>
<dbReference type="PANTHER" id="PTHR10963:SF55">
    <property type="entry name" value="GLYCOSIDE HYDROLASE FAMILY 16 PROTEIN"/>
    <property type="match status" value="1"/>
</dbReference>
<evidence type="ECO:0000256" key="1">
    <source>
        <dbReference type="ARBA" id="ARBA00006865"/>
    </source>
</evidence>
<dbReference type="Pfam" id="PF00722">
    <property type="entry name" value="Glyco_hydro_16"/>
    <property type="match status" value="1"/>
</dbReference>
<dbReference type="InterPro" id="IPR050546">
    <property type="entry name" value="Glycosyl_Hydrlase_16"/>
</dbReference>
<evidence type="ECO:0000256" key="2">
    <source>
        <dbReference type="SAM" id="SignalP"/>
    </source>
</evidence>
<keyword evidence="2" id="KW-0732">Signal</keyword>
<keyword evidence="4" id="KW-0378">Hydrolase</keyword>
<dbReference type="SUPFAM" id="SSF49899">
    <property type="entry name" value="Concanavalin A-like lectins/glucanases"/>
    <property type="match status" value="1"/>
</dbReference>
<dbReference type="PANTHER" id="PTHR10963">
    <property type="entry name" value="GLYCOSYL HYDROLASE-RELATED"/>
    <property type="match status" value="1"/>
</dbReference>
<dbReference type="PROSITE" id="PS51762">
    <property type="entry name" value="GH16_2"/>
    <property type="match status" value="1"/>
</dbReference>
<accession>A0ABM7ZF78</accession>
<dbReference type="InterPro" id="IPR013320">
    <property type="entry name" value="ConA-like_dom_sf"/>
</dbReference>
<evidence type="ECO:0000259" key="3">
    <source>
        <dbReference type="PROSITE" id="PS51762"/>
    </source>
</evidence>
<dbReference type="Proteomes" id="UP001062263">
    <property type="component" value="Chromosome"/>
</dbReference>
<feature type="signal peptide" evidence="2">
    <location>
        <begin position="1"/>
        <end position="21"/>
    </location>
</feature>
<organism evidence="4 5">
    <name type="scientific">Akkermansia biwaensis</name>
    <dbReference type="NCBI Taxonomy" id="2946555"/>
    <lineage>
        <taxon>Bacteria</taxon>
        <taxon>Pseudomonadati</taxon>
        <taxon>Verrucomicrobiota</taxon>
        <taxon>Verrucomicrobiia</taxon>
        <taxon>Verrucomicrobiales</taxon>
        <taxon>Akkermansiaceae</taxon>
        <taxon>Akkermansia</taxon>
    </lineage>
</organism>
<protein>
    <submittedName>
        <fullName evidence="4">Glycosyl hydrolase family 16</fullName>
    </submittedName>
</protein>
<keyword evidence="5" id="KW-1185">Reference proteome</keyword>
<dbReference type="GO" id="GO:0016787">
    <property type="term" value="F:hydrolase activity"/>
    <property type="evidence" value="ECO:0007669"/>
    <property type="project" value="UniProtKB-KW"/>
</dbReference>